<evidence type="ECO:0000259" key="7">
    <source>
        <dbReference type="Pfam" id="PF00206"/>
    </source>
</evidence>
<dbReference type="Gene3D" id="1.20.200.10">
    <property type="entry name" value="Fumarase/aspartase (Central domain)"/>
    <property type="match status" value="1"/>
</dbReference>
<reference evidence="9 10" key="1">
    <citation type="submission" date="2022-10" db="EMBL/GenBank/DDBJ databases">
        <authorList>
            <person name="Xie J."/>
            <person name="Shen N."/>
        </authorList>
    </citation>
    <scope>NUCLEOTIDE SEQUENCE [LARGE SCALE GENOMIC DNA]</scope>
    <source>
        <strain evidence="9 10">YIM65594</strain>
    </source>
</reference>
<evidence type="ECO:0000313" key="10">
    <source>
        <dbReference type="Proteomes" id="UP001354931"/>
    </source>
</evidence>
<keyword evidence="3 6" id="KW-0055">Arginine biosynthesis</keyword>
<dbReference type="InterPro" id="IPR008948">
    <property type="entry name" value="L-Aspartase-like"/>
</dbReference>
<dbReference type="PANTHER" id="PTHR43814:SF1">
    <property type="entry name" value="ARGININOSUCCINATE LYASE"/>
    <property type="match status" value="1"/>
</dbReference>
<evidence type="ECO:0000256" key="3">
    <source>
        <dbReference type="ARBA" id="ARBA00022571"/>
    </source>
</evidence>
<dbReference type="InterPro" id="IPR029419">
    <property type="entry name" value="Arg_succ_lyase_C"/>
</dbReference>
<evidence type="ECO:0000256" key="6">
    <source>
        <dbReference type="HAMAP-Rule" id="MF_00006"/>
    </source>
</evidence>
<evidence type="ECO:0000256" key="4">
    <source>
        <dbReference type="ARBA" id="ARBA00022605"/>
    </source>
</evidence>
<dbReference type="CDD" id="cd01359">
    <property type="entry name" value="Argininosuccinate_lyase"/>
    <property type="match status" value="1"/>
</dbReference>
<comment type="subcellular location">
    <subcellularLocation>
        <location evidence="6">Cytoplasm</location>
    </subcellularLocation>
</comment>
<keyword evidence="4 6" id="KW-0028">Amino-acid biosynthesis</keyword>
<proteinExistence type="inferred from homology"/>
<comment type="pathway">
    <text evidence="1 6">Amino-acid biosynthesis; L-arginine biosynthesis; L-arginine from L-ornithine and carbamoyl phosphate: step 3/3.</text>
</comment>
<evidence type="ECO:0000313" key="9">
    <source>
        <dbReference type="EMBL" id="MEB8337822.1"/>
    </source>
</evidence>
<comment type="caution">
    <text evidence="9">The sequence shown here is derived from an EMBL/GenBank/DDBJ whole genome shotgun (WGS) entry which is preliminary data.</text>
</comment>
<keyword evidence="10" id="KW-1185">Reference proteome</keyword>
<gene>
    <name evidence="6 9" type="primary">argH</name>
    <name evidence="9" type="ORF">OKJ99_09915</name>
</gene>
<accession>A0ABU6F1F3</accession>
<evidence type="ECO:0000256" key="2">
    <source>
        <dbReference type="ARBA" id="ARBA00012338"/>
    </source>
</evidence>
<dbReference type="Pfam" id="PF14698">
    <property type="entry name" value="ASL_C2"/>
    <property type="match status" value="1"/>
</dbReference>
<dbReference type="Gene3D" id="1.10.275.10">
    <property type="entry name" value="Fumarase/aspartase (N-terminal domain)"/>
    <property type="match status" value="1"/>
</dbReference>
<dbReference type="GO" id="GO:0004056">
    <property type="term" value="F:argininosuccinate lyase activity"/>
    <property type="evidence" value="ECO:0007669"/>
    <property type="project" value="UniProtKB-EC"/>
</dbReference>
<name>A0ABU6F1F3_9ACTN</name>
<dbReference type="PRINTS" id="PR00145">
    <property type="entry name" value="ARGSUCLYASE"/>
</dbReference>
<dbReference type="InterPro" id="IPR000362">
    <property type="entry name" value="Fumarate_lyase_fam"/>
</dbReference>
<comment type="similarity">
    <text evidence="6">Belongs to the lyase 1 family. Argininosuccinate lyase subfamily.</text>
</comment>
<organism evidence="9 10">
    <name type="scientific">Streptomyces endophyticus</name>
    <dbReference type="NCBI Taxonomy" id="714166"/>
    <lineage>
        <taxon>Bacteria</taxon>
        <taxon>Bacillati</taxon>
        <taxon>Actinomycetota</taxon>
        <taxon>Actinomycetes</taxon>
        <taxon>Kitasatosporales</taxon>
        <taxon>Streptomycetaceae</taxon>
        <taxon>Streptomyces</taxon>
    </lineage>
</organism>
<dbReference type="PROSITE" id="PS00163">
    <property type="entry name" value="FUMARATE_LYASES"/>
    <property type="match status" value="1"/>
</dbReference>
<sequence length="478" mass="51848">MTGTAAATTRLWGGRFRNAPDEALTKLSRSEPSYFDMAPYDLAGSRSHARELHRAGLLGDAELATLIEAVDVLDGEYRRGEIRPLPEDEDVHTFLERVLSERLGAVGGKLRAGRSRNDQAANDLRLYLRDQVRHLAEATADLEEALLAQARRHRATPAPGFTHLQPAQPITFGHQLLAHTHAISRDIDRLRDWDRRSARSPLGAAALAGSAIALTPEHAARELGYERTCANSIDAVASRDHVAEFLFVGSMLAVDVSRLAEEICLWASRQFRWIALDDRFATGSSIMPQKKNPDIAELARGKAGRLAGNLMGVIGALKGLPLAYNRDLAEDKRAAFDTVETLLTVLPAMSGMVRTFVVDEAELRTQATAGFTLATEIADWLARSGVPFSEAHEITGAVVQLCEERGVELEELSDADYAGVDARLTPEVRSVLTVEAALGARSGQGGTAPAQVDVQITELEALIAEQRAWAAAYQGPRA</sequence>
<dbReference type="EMBL" id="JAOZYC010000075">
    <property type="protein sequence ID" value="MEB8337822.1"/>
    <property type="molecule type" value="Genomic_DNA"/>
</dbReference>
<evidence type="ECO:0000259" key="8">
    <source>
        <dbReference type="Pfam" id="PF14698"/>
    </source>
</evidence>
<feature type="domain" description="Fumarate lyase N-terminal" evidence="7">
    <location>
        <begin position="14"/>
        <end position="308"/>
    </location>
</feature>
<dbReference type="InterPro" id="IPR020557">
    <property type="entry name" value="Fumarate_lyase_CS"/>
</dbReference>
<dbReference type="EC" id="4.3.2.1" evidence="2 6"/>
<dbReference type="Gene3D" id="1.10.40.30">
    <property type="entry name" value="Fumarase/aspartase (C-terminal domain)"/>
    <property type="match status" value="1"/>
</dbReference>
<dbReference type="Proteomes" id="UP001354931">
    <property type="component" value="Unassembled WGS sequence"/>
</dbReference>
<keyword evidence="6" id="KW-0963">Cytoplasm</keyword>
<dbReference type="InterPro" id="IPR024083">
    <property type="entry name" value="Fumarase/histidase_N"/>
</dbReference>
<keyword evidence="5 6" id="KW-0456">Lyase</keyword>
<protein>
    <recommendedName>
        <fullName evidence="2 6">Argininosuccinate lyase</fullName>
        <shortName evidence="6">ASAL</shortName>
        <ecNumber evidence="2 6">4.3.2.1</ecNumber>
    </recommendedName>
    <alternativeName>
        <fullName evidence="6">Arginosuccinase</fullName>
    </alternativeName>
</protein>
<dbReference type="RefSeq" id="WP_326015492.1">
    <property type="nucleotide sequence ID" value="NZ_JAOZYC010000075.1"/>
</dbReference>
<feature type="domain" description="Argininosuccinate lyase C-terminal" evidence="8">
    <location>
        <begin position="371"/>
        <end position="438"/>
    </location>
</feature>
<comment type="catalytic activity">
    <reaction evidence="6">
        <text>2-(N(omega)-L-arginino)succinate = fumarate + L-arginine</text>
        <dbReference type="Rhea" id="RHEA:24020"/>
        <dbReference type="ChEBI" id="CHEBI:29806"/>
        <dbReference type="ChEBI" id="CHEBI:32682"/>
        <dbReference type="ChEBI" id="CHEBI:57472"/>
        <dbReference type="EC" id="4.3.2.1"/>
    </reaction>
</comment>
<evidence type="ECO:0000256" key="1">
    <source>
        <dbReference type="ARBA" id="ARBA00004941"/>
    </source>
</evidence>
<dbReference type="HAMAP" id="MF_00006">
    <property type="entry name" value="Arg_succ_lyase"/>
    <property type="match status" value="1"/>
</dbReference>
<dbReference type="Pfam" id="PF00206">
    <property type="entry name" value="Lyase_1"/>
    <property type="match status" value="1"/>
</dbReference>
<dbReference type="NCBIfam" id="TIGR00838">
    <property type="entry name" value="argH"/>
    <property type="match status" value="1"/>
</dbReference>
<dbReference type="PANTHER" id="PTHR43814">
    <property type="entry name" value="ARGININOSUCCINATE LYASE"/>
    <property type="match status" value="1"/>
</dbReference>
<evidence type="ECO:0000256" key="5">
    <source>
        <dbReference type="ARBA" id="ARBA00023239"/>
    </source>
</evidence>
<dbReference type="PRINTS" id="PR00149">
    <property type="entry name" value="FUMRATELYASE"/>
</dbReference>
<dbReference type="InterPro" id="IPR022761">
    <property type="entry name" value="Fumarate_lyase_N"/>
</dbReference>
<dbReference type="SUPFAM" id="SSF48557">
    <property type="entry name" value="L-aspartase-like"/>
    <property type="match status" value="1"/>
</dbReference>
<dbReference type="InterPro" id="IPR009049">
    <property type="entry name" value="Argininosuccinate_lyase"/>
</dbReference>